<reference evidence="1 2" key="1">
    <citation type="journal article" date="2019" name="Nat. Ecol. Evol.">
        <title>Megaphylogeny resolves global patterns of mushroom evolution.</title>
        <authorList>
            <person name="Varga T."/>
            <person name="Krizsan K."/>
            <person name="Foldi C."/>
            <person name="Dima B."/>
            <person name="Sanchez-Garcia M."/>
            <person name="Sanchez-Ramirez S."/>
            <person name="Szollosi G.J."/>
            <person name="Szarkandi J.G."/>
            <person name="Papp V."/>
            <person name="Albert L."/>
            <person name="Andreopoulos W."/>
            <person name="Angelini C."/>
            <person name="Antonin V."/>
            <person name="Barry K.W."/>
            <person name="Bougher N.L."/>
            <person name="Buchanan P."/>
            <person name="Buyck B."/>
            <person name="Bense V."/>
            <person name="Catcheside P."/>
            <person name="Chovatia M."/>
            <person name="Cooper J."/>
            <person name="Damon W."/>
            <person name="Desjardin D."/>
            <person name="Finy P."/>
            <person name="Geml J."/>
            <person name="Haridas S."/>
            <person name="Hughes K."/>
            <person name="Justo A."/>
            <person name="Karasinski D."/>
            <person name="Kautmanova I."/>
            <person name="Kiss B."/>
            <person name="Kocsube S."/>
            <person name="Kotiranta H."/>
            <person name="LaButti K.M."/>
            <person name="Lechner B.E."/>
            <person name="Liimatainen K."/>
            <person name="Lipzen A."/>
            <person name="Lukacs Z."/>
            <person name="Mihaltcheva S."/>
            <person name="Morgado L.N."/>
            <person name="Niskanen T."/>
            <person name="Noordeloos M.E."/>
            <person name="Ohm R.A."/>
            <person name="Ortiz-Santana B."/>
            <person name="Ovrebo C."/>
            <person name="Racz N."/>
            <person name="Riley R."/>
            <person name="Savchenko A."/>
            <person name="Shiryaev A."/>
            <person name="Soop K."/>
            <person name="Spirin V."/>
            <person name="Szebenyi C."/>
            <person name="Tomsovsky M."/>
            <person name="Tulloss R.E."/>
            <person name="Uehling J."/>
            <person name="Grigoriev I.V."/>
            <person name="Vagvolgyi C."/>
            <person name="Papp T."/>
            <person name="Martin F.M."/>
            <person name="Miettinen O."/>
            <person name="Hibbett D.S."/>
            <person name="Nagy L.G."/>
        </authorList>
    </citation>
    <scope>NUCLEOTIDE SEQUENCE [LARGE SCALE GENOMIC DNA]</scope>
    <source>
        <strain evidence="1 2">CBS 962.96</strain>
    </source>
</reference>
<name>A0A4S8LJW1_DENBC</name>
<dbReference type="EMBL" id="ML179366">
    <property type="protein sequence ID" value="THU89476.1"/>
    <property type="molecule type" value="Genomic_DNA"/>
</dbReference>
<dbReference type="Pfam" id="PF26113">
    <property type="entry name" value="GH16_XgeA"/>
    <property type="match status" value="1"/>
</dbReference>
<keyword evidence="2" id="KW-1185">Reference proteome</keyword>
<dbReference type="Gene3D" id="2.60.120.200">
    <property type="match status" value="1"/>
</dbReference>
<organism evidence="1 2">
    <name type="scientific">Dendrothele bispora (strain CBS 962.96)</name>
    <dbReference type="NCBI Taxonomy" id="1314807"/>
    <lineage>
        <taxon>Eukaryota</taxon>
        <taxon>Fungi</taxon>
        <taxon>Dikarya</taxon>
        <taxon>Basidiomycota</taxon>
        <taxon>Agaricomycotina</taxon>
        <taxon>Agaricomycetes</taxon>
        <taxon>Agaricomycetidae</taxon>
        <taxon>Agaricales</taxon>
        <taxon>Agaricales incertae sedis</taxon>
        <taxon>Dendrothele</taxon>
    </lineage>
</organism>
<accession>A0A4S8LJW1</accession>
<gene>
    <name evidence="1" type="ORF">K435DRAFT_969081</name>
</gene>
<evidence type="ECO:0000313" key="1">
    <source>
        <dbReference type="EMBL" id="THU89476.1"/>
    </source>
</evidence>
<evidence type="ECO:0000313" key="2">
    <source>
        <dbReference type="Proteomes" id="UP000297245"/>
    </source>
</evidence>
<dbReference type="Proteomes" id="UP000297245">
    <property type="component" value="Unassembled WGS sequence"/>
</dbReference>
<protein>
    <submittedName>
        <fullName evidence="1">Uncharacterized protein</fullName>
    </submittedName>
</protein>
<dbReference type="AlphaFoldDB" id="A0A4S8LJW1"/>
<sequence length="190" mass="20533">MAFWTNDFIVGRFINRPAKSISSKESTTTNITKLPWHTGPGCFLTPESDLTGAAVSHPPDFFSDNVSKATVKATPTATERSLSNTGCDVSEWSRALYGKDFNLQGGGVFAMKWDENKITRIGTLDPLTSPPTFLFTSSHVNKGSFFRAAVPADIICGTPSQWGSPVAALEPGGCDLIKDFVNHLIVFDSL</sequence>
<dbReference type="OrthoDB" id="192832at2759"/>
<proteinExistence type="predicted"/>